<dbReference type="InterPro" id="IPR019931">
    <property type="entry name" value="LPXTG_anchor"/>
</dbReference>
<dbReference type="Proteomes" id="UP000051794">
    <property type="component" value="Unassembled WGS sequence"/>
</dbReference>
<evidence type="ECO:0000259" key="7">
    <source>
        <dbReference type="PROSITE" id="PS50847"/>
    </source>
</evidence>
<evidence type="ECO:0000256" key="2">
    <source>
        <dbReference type="ARBA" id="ARBA00022525"/>
    </source>
</evidence>
<dbReference type="EMBL" id="AZCK01000003">
    <property type="protein sequence ID" value="KRK24338.1"/>
    <property type="molecule type" value="Genomic_DNA"/>
</dbReference>
<feature type="transmembrane region" description="Helical" evidence="6">
    <location>
        <begin position="960"/>
        <end position="979"/>
    </location>
</feature>
<evidence type="ECO:0000313" key="8">
    <source>
        <dbReference type="EMBL" id="KRK24338.1"/>
    </source>
</evidence>
<comment type="caution">
    <text evidence="8">The sequence shown here is derived from an EMBL/GenBank/DDBJ whole genome shotgun (WGS) entry which is preliminary data.</text>
</comment>
<dbReference type="AlphaFoldDB" id="A0A0R1FZ30"/>
<protein>
    <submittedName>
        <fullName evidence="8">Cell surface protein</fullName>
    </submittedName>
</protein>
<dbReference type="InterPro" id="IPR041495">
    <property type="entry name" value="Mub_B2"/>
</dbReference>
<feature type="compositionally biased region" description="Polar residues" evidence="5">
    <location>
        <begin position="795"/>
        <end position="807"/>
    </location>
</feature>
<keyword evidence="4" id="KW-0572">Peptidoglycan-anchor</keyword>
<feature type="domain" description="Gram-positive cocci surface proteins LPxTG" evidence="7">
    <location>
        <begin position="949"/>
        <end position="985"/>
    </location>
</feature>
<dbReference type="Pfam" id="PF17966">
    <property type="entry name" value="Muc_B2"/>
    <property type="match status" value="2"/>
</dbReference>
<evidence type="ECO:0000256" key="4">
    <source>
        <dbReference type="ARBA" id="ARBA00023088"/>
    </source>
</evidence>
<dbReference type="InterPro" id="IPR041558">
    <property type="entry name" value="MucBP_2"/>
</dbReference>
<dbReference type="NCBIfam" id="TIGR01167">
    <property type="entry name" value="LPXTG_anchor"/>
    <property type="match status" value="1"/>
</dbReference>
<feature type="compositionally biased region" description="Low complexity" evidence="5">
    <location>
        <begin position="153"/>
        <end position="170"/>
    </location>
</feature>
<feature type="compositionally biased region" description="Polar residues" evidence="5">
    <location>
        <begin position="639"/>
        <end position="649"/>
    </location>
</feature>
<keyword evidence="3" id="KW-0732">Signal</keyword>
<dbReference type="Pfam" id="PF00746">
    <property type="entry name" value="Gram_pos_anchor"/>
    <property type="match status" value="1"/>
</dbReference>
<feature type="region of interest" description="Disordered" evidence="5">
    <location>
        <begin position="934"/>
        <end position="955"/>
    </location>
</feature>
<evidence type="ECO:0000256" key="3">
    <source>
        <dbReference type="ARBA" id="ARBA00022729"/>
    </source>
</evidence>
<dbReference type="PATRIC" id="fig|1423768.3.peg.113"/>
<keyword evidence="2" id="KW-0964">Secreted</keyword>
<keyword evidence="1" id="KW-0134">Cell wall</keyword>
<accession>A0A0R1FZ30</accession>
<feature type="region of interest" description="Disordered" evidence="5">
    <location>
        <begin position="783"/>
        <end position="812"/>
    </location>
</feature>
<dbReference type="RefSeq" id="WP_054449553.1">
    <property type="nucleotide sequence ID" value="NZ_AZCK01000003.1"/>
</dbReference>
<sequence length="985" mass="106930">MLYNRNKLNKNNDRKILRKVKKNWIVVSLATFAFIGSSYVVSGNVNAKASVNEVSVQNTNSVADDAHSSAASDESSVSSAGSSSSVDVDSKASDSSSAIQTGITNSSSSSNQNEAISSSASSSSASVSSSASNESISSSSANLDSSFLRDGDNSSSSSSSANTTVSSGFSVTDPDYPANMWVDKTQGRYTFSAVQDVQLGGQIVLSTDRNGDGVVYATSIDANGNVVDQETVPKNSSVNLNDQRQTTINNYDYYGVIDSHGEGSIYKIIYDASDKIRVYLNAKSFIVPKLISQTTSYVDQNNKNIVDVDGKEIKPVVQYGLNGQKYTTGEPKLVNGYYTKHFQVSPSNASGIMSPFYYVGQTVKTFFPDSNVTVQYTLLDYDGDMSGQILDGTQVVASDSKIPKGGVSPNTYLKSNIIYNMRNPYIDQTSNIVYHYLPFGSLLPYDRDTGQPLWNGHDEYKKVYENDPNDYSKALNPYVVNIPGYYPVDTNGNRLTPGKDRYPISDPSNPDKDTIIYYVKDPVNVSHEEKTVNRNINYVDSNGNVVATAHNDNVTFDRTISTDTITNETTQGNWEVKNGSSSFPVVSSPVVPGYVLRNDSQKTIPAVTVNPSSSDSNETVTYDKVGSLVPVDTAGNPIDNGSHNTSYPNDPNDAGKVTNPGIPSIPGKTPVDKDGNPLTPGSNYPIDGTKPTEDTKITYVDSNQKVKVSYIDSTTGKTLESADLSGQPQSTSDYRTTDTIKKYTDQGYKLVSDNYPANGVKFHSDNQEQDFTVTLEHKVDTVTPDNPGTPGQPINPDNPNGPKWSNGTDKDSLSKTVTRTINYVDQNGNKVHPSTTQTVTFTRSATVDEVTGQSAYGNWTTENHSFSSITSPHINGYVLINSDDSTISVLNVNEDSSDVIINVNYRKLINNHHNNPGKPSKGNPHVIQYSKPKLNKHYNNSDNGDKDKLPQTGESNESSVQLMGLILLFISSVLSIFGFRKKQSK</sequence>
<keyword evidence="6" id="KW-0812">Transmembrane</keyword>
<evidence type="ECO:0000256" key="5">
    <source>
        <dbReference type="SAM" id="MobiDB-lite"/>
    </source>
</evidence>
<gene>
    <name evidence="8" type="ORF">FD43_GL001150</name>
</gene>
<dbReference type="PROSITE" id="PS50847">
    <property type="entry name" value="GRAM_POS_ANCHORING"/>
    <property type="match status" value="1"/>
</dbReference>
<dbReference type="Gene3D" id="3.10.20.470">
    <property type="match status" value="1"/>
</dbReference>
<feature type="compositionally biased region" description="Low complexity" evidence="5">
    <location>
        <begin position="68"/>
        <end position="98"/>
    </location>
</feature>
<name>A0A0R1FZ30_9LACO</name>
<dbReference type="GeneID" id="66348259"/>
<proteinExistence type="predicted"/>
<evidence type="ECO:0000256" key="1">
    <source>
        <dbReference type="ARBA" id="ARBA00022512"/>
    </source>
</evidence>
<feature type="region of interest" description="Disordered" evidence="5">
    <location>
        <begin position="63"/>
        <end position="170"/>
    </location>
</feature>
<dbReference type="Gene3D" id="2.60.40.4300">
    <property type="match status" value="2"/>
</dbReference>
<organism evidence="8 9">
    <name type="scientific">Apilactobacillus kunkeei DSM 12361 = ATCC 700308</name>
    <dbReference type="NCBI Taxonomy" id="1423768"/>
    <lineage>
        <taxon>Bacteria</taxon>
        <taxon>Bacillati</taxon>
        <taxon>Bacillota</taxon>
        <taxon>Bacilli</taxon>
        <taxon>Lactobacillales</taxon>
        <taxon>Lactobacillaceae</taxon>
        <taxon>Apilactobacillus</taxon>
    </lineage>
</organism>
<evidence type="ECO:0000313" key="9">
    <source>
        <dbReference type="Proteomes" id="UP000051794"/>
    </source>
</evidence>
<feature type="compositionally biased region" description="Low complexity" evidence="5">
    <location>
        <begin position="105"/>
        <end position="146"/>
    </location>
</feature>
<keyword evidence="6" id="KW-0472">Membrane</keyword>
<dbReference type="Pfam" id="PF17965">
    <property type="entry name" value="MucBP_2"/>
    <property type="match status" value="1"/>
</dbReference>
<feature type="region of interest" description="Disordered" evidence="5">
    <location>
        <begin position="632"/>
        <end position="690"/>
    </location>
</feature>
<evidence type="ECO:0000256" key="6">
    <source>
        <dbReference type="SAM" id="Phobius"/>
    </source>
</evidence>
<keyword evidence="6" id="KW-1133">Transmembrane helix</keyword>
<reference evidence="8 9" key="1">
    <citation type="journal article" date="2015" name="Genome Announc.">
        <title>Expanding the biotechnology potential of lactobacilli through comparative genomics of 213 strains and associated genera.</title>
        <authorList>
            <person name="Sun Z."/>
            <person name="Harris H.M."/>
            <person name="McCann A."/>
            <person name="Guo C."/>
            <person name="Argimon S."/>
            <person name="Zhang W."/>
            <person name="Yang X."/>
            <person name="Jeffery I.B."/>
            <person name="Cooney J.C."/>
            <person name="Kagawa T.F."/>
            <person name="Liu W."/>
            <person name="Song Y."/>
            <person name="Salvetti E."/>
            <person name="Wrobel A."/>
            <person name="Rasinkangas P."/>
            <person name="Parkhill J."/>
            <person name="Rea M.C."/>
            <person name="O'Sullivan O."/>
            <person name="Ritari J."/>
            <person name="Douillard F.P."/>
            <person name="Paul Ross R."/>
            <person name="Yang R."/>
            <person name="Briner A.E."/>
            <person name="Felis G.E."/>
            <person name="de Vos W.M."/>
            <person name="Barrangou R."/>
            <person name="Klaenhammer T.R."/>
            <person name="Caufield P.W."/>
            <person name="Cui Y."/>
            <person name="Zhang H."/>
            <person name="O'Toole P.W."/>
        </authorList>
    </citation>
    <scope>NUCLEOTIDE SEQUENCE [LARGE SCALE GENOMIC DNA]</scope>
    <source>
        <strain evidence="8 9">DSM 12361</strain>
    </source>
</reference>